<gene>
    <name evidence="8" type="ORF">ASCRUDRAFT_36291</name>
</gene>
<dbReference type="Proteomes" id="UP000095038">
    <property type="component" value="Unassembled WGS sequence"/>
</dbReference>
<keyword evidence="6 7" id="KW-0472">Membrane</keyword>
<dbReference type="OrthoDB" id="1716531at2759"/>
<evidence type="ECO:0000313" key="8">
    <source>
        <dbReference type="EMBL" id="ODV60005.1"/>
    </source>
</evidence>
<feature type="transmembrane region" description="Helical" evidence="7">
    <location>
        <begin position="137"/>
        <end position="159"/>
    </location>
</feature>
<keyword evidence="5 7" id="KW-1133">Transmembrane helix</keyword>
<accession>A0A1D2VEF9</accession>
<dbReference type="SUPFAM" id="SSF144091">
    <property type="entry name" value="Rhomboid-like"/>
    <property type="match status" value="1"/>
</dbReference>
<evidence type="ECO:0000256" key="1">
    <source>
        <dbReference type="ARBA" id="ARBA00004477"/>
    </source>
</evidence>
<dbReference type="STRING" id="1344418.A0A1D2VEF9"/>
<dbReference type="GeneID" id="30964315"/>
<organism evidence="8 9">
    <name type="scientific">Ascoidea rubescens DSM 1968</name>
    <dbReference type="NCBI Taxonomy" id="1344418"/>
    <lineage>
        <taxon>Eukaryota</taxon>
        <taxon>Fungi</taxon>
        <taxon>Dikarya</taxon>
        <taxon>Ascomycota</taxon>
        <taxon>Saccharomycotina</taxon>
        <taxon>Saccharomycetes</taxon>
        <taxon>Ascoideaceae</taxon>
        <taxon>Ascoidea</taxon>
    </lineage>
</organism>
<dbReference type="GO" id="GO:0005789">
    <property type="term" value="C:endoplasmic reticulum membrane"/>
    <property type="evidence" value="ECO:0007669"/>
    <property type="project" value="UniProtKB-SubCell"/>
</dbReference>
<dbReference type="InterPro" id="IPR035952">
    <property type="entry name" value="Rhomboid-like_sf"/>
</dbReference>
<evidence type="ECO:0000256" key="2">
    <source>
        <dbReference type="ARBA" id="ARBA00008917"/>
    </source>
</evidence>
<keyword evidence="4 7" id="KW-0256">Endoplasmic reticulum</keyword>
<dbReference type="PANTHER" id="PTHR11009">
    <property type="entry name" value="DER1-LIKE PROTEIN, DERLIN"/>
    <property type="match status" value="1"/>
</dbReference>
<feature type="transmembrane region" description="Helical" evidence="7">
    <location>
        <begin position="94"/>
        <end position="116"/>
    </location>
</feature>
<comment type="caution">
    <text evidence="7">Lacks conserved residue(s) required for the propagation of feature annotation.</text>
</comment>
<dbReference type="AlphaFoldDB" id="A0A1D2VEF9"/>
<dbReference type="InParanoid" id="A0A1D2VEF9"/>
<comment type="subcellular location">
    <subcellularLocation>
        <location evidence="1 7">Endoplasmic reticulum membrane</location>
        <topology evidence="1 7">Multi-pass membrane protein</topology>
    </subcellularLocation>
</comment>
<evidence type="ECO:0000256" key="5">
    <source>
        <dbReference type="ARBA" id="ARBA00022989"/>
    </source>
</evidence>
<evidence type="ECO:0000313" key="9">
    <source>
        <dbReference type="Proteomes" id="UP000095038"/>
    </source>
</evidence>
<dbReference type="RefSeq" id="XP_020046312.1">
    <property type="nucleotide sequence ID" value="XM_020190679.1"/>
</dbReference>
<keyword evidence="3 7" id="KW-0812">Transmembrane</keyword>
<sequence>MERIPFELITEVPPITRYWSIGVVALAALEKYGFLSSLDLLYSFDSVFRNSQYWRLITTFFYFGSLNFDLFFVLFFMVRYSRSLEENISRSRDYLWILFINSVLLIIYSSFIYPLSKLGPKLQEAIIYIWSRRNPNVRLQLFGIIEFSAAYLPFFYAIFNHLLRQLPLRGTLVDIIIGHIYFYFQDIFPKIHGYYPFNPPWKWVWVQNRLNH</sequence>
<protein>
    <recommendedName>
        <fullName evidence="7">Derlin</fullName>
    </recommendedName>
</protein>
<evidence type="ECO:0000256" key="7">
    <source>
        <dbReference type="RuleBase" id="RU363059"/>
    </source>
</evidence>
<dbReference type="FunCoup" id="A0A1D2VEF9">
    <property type="interactions" value="78"/>
</dbReference>
<dbReference type="EMBL" id="KV454483">
    <property type="protein sequence ID" value="ODV60005.1"/>
    <property type="molecule type" value="Genomic_DNA"/>
</dbReference>
<dbReference type="InterPro" id="IPR007599">
    <property type="entry name" value="DER1"/>
</dbReference>
<evidence type="ECO:0000256" key="3">
    <source>
        <dbReference type="ARBA" id="ARBA00022692"/>
    </source>
</evidence>
<feature type="transmembrane region" description="Helical" evidence="7">
    <location>
        <begin position="53"/>
        <end position="78"/>
    </location>
</feature>
<dbReference type="GO" id="GO:0006950">
    <property type="term" value="P:response to stress"/>
    <property type="evidence" value="ECO:0007669"/>
    <property type="project" value="UniProtKB-ARBA"/>
</dbReference>
<reference evidence="9" key="1">
    <citation type="submission" date="2016-05" db="EMBL/GenBank/DDBJ databases">
        <title>Comparative genomics of biotechnologically important yeasts.</title>
        <authorList>
            <consortium name="DOE Joint Genome Institute"/>
            <person name="Riley R."/>
            <person name="Haridas S."/>
            <person name="Wolfe K.H."/>
            <person name="Lopes M.R."/>
            <person name="Hittinger C.T."/>
            <person name="Goker M."/>
            <person name="Salamov A."/>
            <person name="Wisecaver J."/>
            <person name="Long T.M."/>
            <person name="Aerts A.L."/>
            <person name="Barry K."/>
            <person name="Choi C."/>
            <person name="Clum A."/>
            <person name="Coughlan A.Y."/>
            <person name="Deshpande S."/>
            <person name="Douglass A.P."/>
            <person name="Hanson S.J."/>
            <person name="Klenk H.-P."/>
            <person name="Labutti K."/>
            <person name="Lapidus A."/>
            <person name="Lindquist E."/>
            <person name="Lipzen A."/>
            <person name="Meier-Kolthoff J.P."/>
            <person name="Ohm R.A."/>
            <person name="Otillar R.P."/>
            <person name="Pangilinan J."/>
            <person name="Peng Y."/>
            <person name="Rokas A."/>
            <person name="Rosa C.A."/>
            <person name="Scheuner C."/>
            <person name="Sibirny A.A."/>
            <person name="Slot J.C."/>
            <person name="Stielow J.B."/>
            <person name="Sun H."/>
            <person name="Kurtzman C.P."/>
            <person name="Blackwell M."/>
            <person name="Grigoriev I.V."/>
            <person name="Jeffries T.W."/>
        </authorList>
    </citation>
    <scope>NUCLEOTIDE SEQUENCE [LARGE SCALE GENOMIC DNA]</scope>
    <source>
        <strain evidence="9">DSM 1968</strain>
    </source>
</reference>
<dbReference type="Pfam" id="PF04511">
    <property type="entry name" value="DER1"/>
    <property type="match status" value="1"/>
</dbReference>
<comment type="function">
    <text evidence="7">May be involved in the degradation of misfolded endoplasmic reticulum (ER) luminal proteins.</text>
</comment>
<name>A0A1D2VEF9_9ASCO</name>
<comment type="similarity">
    <text evidence="2 7">Belongs to the derlin family.</text>
</comment>
<keyword evidence="9" id="KW-1185">Reference proteome</keyword>
<evidence type="ECO:0000256" key="6">
    <source>
        <dbReference type="ARBA" id="ARBA00023136"/>
    </source>
</evidence>
<proteinExistence type="inferred from homology"/>
<evidence type="ECO:0000256" key="4">
    <source>
        <dbReference type="ARBA" id="ARBA00022824"/>
    </source>
</evidence>